<evidence type="ECO:0000256" key="6">
    <source>
        <dbReference type="ARBA" id="ARBA00023049"/>
    </source>
</evidence>
<dbReference type="GO" id="GO:0016020">
    <property type="term" value="C:membrane"/>
    <property type="evidence" value="ECO:0007669"/>
    <property type="project" value="TreeGrafter"/>
</dbReference>
<dbReference type="STRING" id="190650.CC_1878"/>
<evidence type="ECO:0000256" key="5">
    <source>
        <dbReference type="ARBA" id="ARBA00022833"/>
    </source>
</evidence>
<dbReference type="EnsemblBacteria" id="AAK23853">
    <property type="protein sequence ID" value="AAK23853"/>
    <property type="gene ID" value="CC_1878"/>
</dbReference>
<evidence type="ECO:0000256" key="3">
    <source>
        <dbReference type="ARBA" id="ARBA00022723"/>
    </source>
</evidence>
<dbReference type="CDD" id="cd07324">
    <property type="entry name" value="M48C_Oma1-like"/>
    <property type="match status" value="1"/>
</dbReference>
<keyword evidence="5" id="KW-0862">Zinc</keyword>
<keyword evidence="4" id="KW-0378">Hydrolase</keyword>
<comment type="cofactor">
    <cofactor evidence="1">
        <name>Zn(2+)</name>
        <dbReference type="ChEBI" id="CHEBI:29105"/>
    </cofactor>
</comment>
<gene>
    <name evidence="8" type="ordered locus">CC_1878</name>
</gene>
<feature type="domain" description="Peptidase M48" evidence="7">
    <location>
        <begin position="81"/>
        <end position="273"/>
    </location>
</feature>
<dbReference type="InterPro" id="IPR011990">
    <property type="entry name" value="TPR-like_helical_dom_sf"/>
</dbReference>
<dbReference type="InterPro" id="IPR001915">
    <property type="entry name" value="Peptidase_M48"/>
</dbReference>
<protein>
    <recommendedName>
        <fullName evidence="7">Peptidase M48 domain-containing protein</fullName>
    </recommendedName>
</protein>
<reference evidence="8 9" key="1">
    <citation type="journal article" date="2001" name="Proc. Natl. Acad. Sci. U.S.A.">
        <title>Complete genome sequence of Caulobacter crescentus.</title>
        <authorList>
            <person name="Nierman W.C."/>
            <person name="Feldblyum T.V."/>
            <person name="Laub M.T."/>
            <person name="Paulsen I.T."/>
            <person name="Nelson K.E."/>
            <person name="Eisen J.A."/>
            <person name="Heidelberg J.F."/>
            <person name="Alley M.R."/>
            <person name="Ohta N."/>
            <person name="Maddock J.R."/>
            <person name="Potocka I."/>
            <person name="Nelson W.C."/>
            <person name="Newton A."/>
            <person name="Stephens C."/>
            <person name="Phadke N.D."/>
            <person name="Ely B."/>
            <person name="DeBoy R.T."/>
            <person name="Dodson R.J."/>
            <person name="Durkin A.S."/>
            <person name="Gwinn M.L."/>
            <person name="Haft D.H."/>
            <person name="Kolonay J.F."/>
            <person name="Smit J."/>
            <person name="Craven M.B."/>
            <person name="Khouri H."/>
            <person name="Shetty J."/>
            <person name="Berry K."/>
            <person name="Utterback T."/>
            <person name="Tran K."/>
            <person name="Wolf A."/>
            <person name="Vamathevan J."/>
            <person name="Ermolaeva M."/>
            <person name="White O."/>
            <person name="Salzberg S.L."/>
            <person name="Venter J.C."/>
            <person name="Shapiro L."/>
            <person name="Fraser C.M."/>
        </authorList>
    </citation>
    <scope>NUCLEOTIDE SEQUENCE [LARGE SCALE GENOMIC DNA]</scope>
    <source>
        <strain evidence="9">ATCC 19089 / CB15</strain>
    </source>
</reference>
<dbReference type="InterPro" id="IPR051156">
    <property type="entry name" value="Mito/Outer_Membr_Metalloprot"/>
</dbReference>
<dbReference type="EMBL" id="AE005673">
    <property type="protein sequence ID" value="AAK23853.1"/>
    <property type="molecule type" value="Genomic_DNA"/>
</dbReference>
<dbReference type="KEGG" id="ccr:CC_1878"/>
<dbReference type="Pfam" id="PF01435">
    <property type="entry name" value="Peptidase_M48"/>
    <property type="match status" value="1"/>
</dbReference>
<dbReference type="AlphaFoldDB" id="Q9A748"/>
<dbReference type="PATRIC" id="fig|190650.5.peg.1895"/>
<dbReference type="BioCyc" id="CAULO:CC1878-MONOMER"/>
<dbReference type="PANTHER" id="PTHR22726">
    <property type="entry name" value="METALLOENDOPEPTIDASE OMA1"/>
    <property type="match status" value="1"/>
</dbReference>
<evidence type="ECO:0000256" key="1">
    <source>
        <dbReference type="ARBA" id="ARBA00001947"/>
    </source>
</evidence>
<proteinExistence type="predicted"/>
<name>Q9A748_CAUVC</name>
<organism evidence="8 9">
    <name type="scientific">Caulobacter vibrioides (strain ATCC 19089 / CIP 103742 / CB 15)</name>
    <name type="common">Caulobacter crescentus</name>
    <dbReference type="NCBI Taxonomy" id="190650"/>
    <lineage>
        <taxon>Bacteria</taxon>
        <taxon>Pseudomonadati</taxon>
        <taxon>Pseudomonadota</taxon>
        <taxon>Alphaproteobacteria</taxon>
        <taxon>Caulobacterales</taxon>
        <taxon>Caulobacteraceae</taxon>
        <taxon>Caulobacter</taxon>
    </lineage>
</organism>
<dbReference type="GO" id="GO:0046872">
    <property type="term" value="F:metal ion binding"/>
    <property type="evidence" value="ECO:0007669"/>
    <property type="project" value="UniProtKB-KW"/>
</dbReference>
<dbReference type="Proteomes" id="UP000001816">
    <property type="component" value="Chromosome"/>
</dbReference>
<dbReference type="SUPFAM" id="SSF48452">
    <property type="entry name" value="TPR-like"/>
    <property type="match status" value="1"/>
</dbReference>
<evidence type="ECO:0000313" key="9">
    <source>
        <dbReference type="Proteomes" id="UP000001816"/>
    </source>
</evidence>
<accession>Q9A748</accession>
<dbReference type="GO" id="GO:0051603">
    <property type="term" value="P:proteolysis involved in protein catabolic process"/>
    <property type="evidence" value="ECO:0007669"/>
    <property type="project" value="TreeGrafter"/>
</dbReference>
<dbReference type="GO" id="GO:0004222">
    <property type="term" value="F:metalloendopeptidase activity"/>
    <property type="evidence" value="ECO:0007669"/>
    <property type="project" value="InterPro"/>
</dbReference>
<keyword evidence="3" id="KW-0479">Metal-binding</keyword>
<evidence type="ECO:0000256" key="4">
    <source>
        <dbReference type="ARBA" id="ARBA00022801"/>
    </source>
</evidence>
<evidence type="ECO:0000256" key="2">
    <source>
        <dbReference type="ARBA" id="ARBA00022670"/>
    </source>
</evidence>
<dbReference type="SMR" id="Q9A748"/>
<evidence type="ECO:0000259" key="7">
    <source>
        <dbReference type="Pfam" id="PF01435"/>
    </source>
</evidence>
<keyword evidence="2" id="KW-0645">Protease</keyword>
<dbReference type="PANTHER" id="PTHR22726:SF1">
    <property type="entry name" value="METALLOENDOPEPTIDASE OMA1, MITOCHONDRIAL"/>
    <property type="match status" value="1"/>
</dbReference>
<dbReference type="Gene3D" id="3.30.2010.10">
    <property type="entry name" value="Metalloproteases ('zincins'), catalytic domain"/>
    <property type="match status" value="1"/>
</dbReference>
<keyword evidence="9" id="KW-1185">Reference proteome</keyword>
<dbReference type="PIR" id="A87482">
    <property type="entry name" value="A87482"/>
</dbReference>
<dbReference type="Pfam" id="PF13432">
    <property type="entry name" value="TPR_16"/>
    <property type="match status" value="1"/>
</dbReference>
<dbReference type="Gene3D" id="1.25.40.10">
    <property type="entry name" value="Tetratricopeptide repeat domain"/>
    <property type="match status" value="1"/>
</dbReference>
<dbReference type="HOGENOM" id="CLU_030556_2_0_5"/>
<sequence length="510" mass="56040">MRGPNSFAATVRTLVPSPSRSKLDWSGFAGARSGDHLMTSRSGRAGKRLGAAICALAVLASTVSAPQPANAQNDGPSLIRDTEIEEILHRDSDPIFAAAGLDPKNVRILIVGDKSLNAFATQGLQMGLNTGLILQTENPNQLRGVIAHETGHLAGGHPIRSDEMMRAGLKPMILTMGLGVLAALAGAPDAGAVLIGNAQYAGALGALGYSREQESRADQAGAGFLEATGQSGRGLVEFFDNFRYQEVFDQARRFAYFRSHPLSSERIEVLRSRVERLPHYNAVDTPEDLARHEVMKAKLEGFLNPQIALMKYKETDTGFPARYARSIAYYQMKEPDRALKLLDGLIADHPDNPYLWELKGQILFEFNRVEQAEEPQRRSVALKPDAALLRINLGQTLINLNDPKKVEEGVQELKRSLLNEPDNPVTWRLLAQAYDKQKKDGEARLATAEQYFSLGAVREAKVFAMRARELLTKNTPDWRRATDIVLASRPSNQELKDLAKDGVMPSNPGR</sequence>
<evidence type="ECO:0000313" key="8">
    <source>
        <dbReference type="EMBL" id="AAK23853.1"/>
    </source>
</evidence>
<dbReference type="eggNOG" id="COG4783">
    <property type="taxonomic scope" value="Bacteria"/>
</dbReference>
<keyword evidence="6" id="KW-0482">Metalloprotease</keyword>